<comment type="caution">
    <text evidence="1">The sequence shown here is derived from an EMBL/GenBank/DDBJ whole genome shotgun (WGS) entry which is preliminary data.</text>
</comment>
<gene>
    <name evidence="1" type="ORF">ACFFJ8_22415</name>
</gene>
<proteinExistence type="predicted"/>
<accession>A0ABV6JDW0</accession>
<dbReference type="RefSeq" id="WP_204822396.1">
    <property type="nucleotide sequence ID" value="NZ_JANHOF010000022.1"/>
</dbReference>
<dbReference type="Proteomes" id="UP001589818">
    <property type="component" value="Unassembled WGS sequence"/>
</dbReference>
<dbReference type="EMBL" id="JBHLVF010000039">
    <property type="protein sequence ID" value="MFC0394111.1"/>
    <property type="molecule type" value="Genomic_DNA"/>
</dbReference>
<evidence type="ECO:0000313" key="2">
    <source>
        <dbReference type="Proteomes" id="UP001589818"/>
    </source>
</evidence>
<sequence length="73" mass="8146">MTRNHSTAMEQVVLAGKIADLKDDHYRILLTVSAMTELLIEKGLLTREELELKALTLDQELDSLIASSLHPMA</sequence>
<organism evidence="1 2">
    <name type="scientific">Paenibacillus mendelii</name>
    <dbReference type="NCBI Taxonomy" id="206163"/>
    <lineage>
        <taxon>Bacteria</taxon>
        <taxon>Bacillati</taxon>
        <taxon>Bacillota</taxon>
        <taxon>Bacilli</taxon>
        <taxon>Bacillales</taxon>
        <taxon>Paenibacillaceae</taxon>
        <taxon>Paenibacillus</taxon>
    </lineage>
</organism>
<evidence type="ECO:0000313" key="1">
    <source>
        <dbReference type="EMBL" id="MFC0394111.1"/>
    </source>
</evidence>
<reference evidence="1 2" key="1">
    <citation type="submission" date="2024-09" db="EMBL/GenBank/DDBJ databases">
        <authorList>
            <person name="Sun Q."/>
            <person name="Mori K."/>
        </authorList>
    </citation>
    <scope>NUCLEOTIDE SEQUENCE [LARGE SCALE GENOMIC DNA]</scope>
    <source>
        <strain evidence="1 2">CCM 4839</strain>
    </source>
</reference>
<protein>
    <submittedName>
        <fullName evidence="1">Uncharacterized protein</fullName>
    </submittedName>
</protein>
<keyword evidence="2" id="KW-1185">Reference proteome</keyword>
<name>A0ABV6JDW0_9BACL</name>